<accession>A0ABQ4F3Y0</accession>
<dbReference type="InterPro" id="IPR025680">
    <property type="entry name" value="DddI"/>
</dbReference>
<dbReference type="Proteomes" id="UP000621500">
    <property type="component" value="Unassembled WGS sequence"/>
</dbReference>
<organism evidence="1 2">
    <name type="scientific">Plantactinospora mayteni</name>
    <dbReference type="NCBI Taxonomy" id="566021"/>
    <lineage>
        <taxon>Bacteria</taxon>
        <taxon>Bacillati</taxon>
        <taxon>Actinomycetota</taxon>
        <taxon>Actinomycetes</taxon>
        <taxon>Micromonosporales</taxon>
        <taxon>Micromonosporaceae</taxon>
        <taxon>Plantactinospora</taxon>
    </lineage>
</organism>
<proteinExistence type="predicted"/>
<gene>
    <name evidence="1" type="ORF">Pma05_81860</name>
</gene>
<sequence>MDHPLQDSERVRLLGLGHAGQHPDRILTSTDQTATVAFSRLRWPRGVSRVGRTFPTAASAGLVTYAVQIHQPGRHGAIMIGIGHPERSFVDWLDRSQPHGSGNRYATDPDLPPASEAIAFDFYGDWTEMPPERTRITPERAREAAREYLRTGQQPSLAWVAG</sequence>
<evidence type="ECO:0000313" key="2">
    <source>
        <dbReference type="Proteomes" id="UP000621500"/>
    </source>
</evidence>
<comment type="caution">
    <text evidence="1">The sequence shown here is derived from an EMBL/GenBank/DDBJ whole genome shotgun (WGS) entry which is preliminary data.</text>
</comment>
<keyword evidence="2" id="KW-1185">Reference proteome</keyword>
<dbReference type="EMBL" id="BONX01000077">
    <property type="protein sequence ID" value="GIH01614.1"/>
    <property type="molecule type" value="Genomic_DNA"/>
</dbReference>
<dbReference type="Pfam" id="PF14430">
    <property type="entry name" value="Imm1"/>
    <property type="match status" value="1"/>
</dbReference>
<dbReference type="RefSeq" id="WP_203862858.1">
    <property type="nucleotide sequence ID" value="NZ_BAAAZQ010000044.1"/>
</dbReference>
<name>A0ABQ4F3Y0_9ACTN</name>
<evidence type="ECO:0000313" key="1">
    <source>
        <dbReference type="EMBL" id="GIH01614.1"/>
    </source>
</evidence>
<reference evidence="1 2" key="1">
    <citation type="submission" date="2021-01" db="EMBL/GenBank/DDBJ databases">
        <title>Whole genome shotgun sequence of Plantactinospora mayteni NBRC 109088.</title>
        <authorList>
            <person name="Komaki H."/>
            <person name="Tamura T."/>
        </authorList>
    </citation>
    <scope>NUCLEOTIDE SEQUENCE [LARGE SCALE GENOMIC DNA]</scope>
    <source>
        <strain evidence="1 2">NBRC 109088</strain>
    </source>
</reference>
<protein>
    <submittedName>
        <fullName evidence="1">Uncharacterized protein</fullName>
    </submittedName>
</protein>